<dbReference type="EC" id="4.2.99.20" evidence="3"/>
<proteinExistence type="inferred from homology"/>
<dbReference type="PANTHER" id="PTHR42916">
    <property type="entry name" value="2-SUCCINYL-5-ENOLPYRUVYL-6-HYDROXY-3-CYCLOHEXENE-1-CARBOXYLATE SYNTHASE"/>
    <property type="match status" value="1"/>
</dbReference>
<organism evidence="5 6">
    <name type="scientific">Ornithinibacillus bavariensis</name>
    <dbReference type="NCBI Taxonomy" id="545502"/>
    <lineage>
        <taxon>Bacteria</taxon>
        <taxon>Bacillati</taxon>
        <taxon>Bacillota</taxon>
        <taxon>Bacilli</taxon>
        <taxon>Bacillales</taxon>
        <taxon>Bacillaceae</taxon>
        <taxon>Ornithinibacillus</taxon>
    </lineage>
</organism>
<keyword evidence="6" id="KW-1185">Reference proteome</keyword>
<dbReference type="PRINTS" id="PR00412">
    <property type="entry name" value="EPOXHYDRLASE"/>
</dbReference>
<evidence type="ECO:0000256" key="1">
    <source>
        <dbReference type="ARBA" id="ARBA00022428"/>
    </source>
</evidence>
<reference evidence="5" key="1">
    <citation type="submission" date="2021-03" db="EMBL/GenBank/DDBJ databases">
        <title>Antimicrobial resistance genes in bacteria isolated from Japanese honey, and their potential for conferring macrolide and lincosamide resistance in the American foulbrood pathogen Paenibacillus larvae.</title>
        <authorList>
            <person name="Okamoto M."/>
            <person name="Kumagai M."/>
            <person name="Kanamori H."/>
            <person name="Takamatsu D."/>
        </authorList>
    </citation>
    <scope>NUCLEOTIDE SEQUENCE</scope>
    <source>
        <strain evidence="5">J43TS3</strain>
    </source>
</reference>
<dbReference type="Gene3D" id="3.40.50.1820">
    <property type="entry name" value="alpha/beta hydrolase"/>
    <property type="match status" value="1"/>
</dbReference>
<gene>
    <name evidence="3 5" type="primary">menH</name>
    <name evidence="5" type="ORF">J43TS3_32140</name>
</gene>
<comment type="caution">
    <text evidence="5">The sequence shown here is derived from an EMBL/GenBank/DDBJ whole genome shotgun (WGS) entry which is preliminary data.</text>
</comment>
<accession>A0A920C8E0</accession>
<dbReference type="Proteomes" id="UP000676917">
    <property type="component" value="Unassembled WGS sequence"/>
</dbReference>
<evidence type="ECO:0000313" key="6">
    <source>
        <dbReference type="Proteomes" id="UP000676917"/>
    </source>
</evidence>
<comment type="similarity">
    <text evidence="3">Belongs to the AB hydrolase superfamily. MenH family.</text>
</comment>
<protein>
    <recommendedName>
        <fullName evidence="3">Putative 2-succinyl-6-hydroxy-2,4-cyclohexadiene-1-carboxylate synthase</fullName>
        <shortName evidence="3">SHCHC synthase</shortName>
        <ecNumber evidence="3">4.2.99.20</ecNumber>
    </recommendedName>
</protein>
<keyword evidence="1 3" id="KW-0474">Menaquinone biosynthesis</keyword>
<dbReference type="Pfam" id="PF00561">
    <property type="entry name" value="Abhydrolase_1"/>
    <property type="match status" value="1"/>
</dbReference>
<dbReference type="SUPFAM" id="SSF53474">
    <property type="entry name" value="alpha/beta-Hydrolases"/>
    <property type="match status" value="1"/>
</dbReference>
<comment type="catalytic activity">
    <reaction evidence="3">
        <text>5-enolpyruvoyl-6-hydroxy-2-succinyl-cyclohex-3-ene-1-carboxylate = (1R,6R)-6-hydroxy-2-succinyl-cyclohexa-2,4-diene-1-carboxylate + pyruvate</text>
        <dbReference type="Rhea" id="RHEA:25597"/>
        <dbReference type="ChEBI" id="CHEBI:15361"/>
        <dbReference type="ChEBI" id="CHEBI:58689"/>
        <dbReference type="ChEBI" id="CHEBI:58818"/>
        <dbReference type="EC" id="4.2.99.20"/>
    </reaction>
</comment>
<dbReference type="EMBL" id="BORP01000008">
    <property type="protein sequence ID" value="GIO28603.1"/>
    <property type="molecule type" value="Genomic_DNA"/>
</dbReference>
<name>A0A920C8E0_9BACI</name>
<dbReference type="PRINTS" id="PR00111">
    <property type="entry name" value="ABHYDROLASE"/>
</dbReference>
<dbReference type="AlphaFoldDB" id="A0A920C8E0"/>
<evidence type="ECO:0000256" key="3">
    <source>
        <dbReference type="HAMAP-Rule" id="MF_01660"/>
    </source>
</evidence>
<dbReference type="InterPro" id="IPR000073">
    <property type="entry name" value="AB_hydrolase_1"/>
</dbReference>
<evidence type="ECO:0000259" key="4">
    <source>
        <dbReference type="Pfam" id="PF00561"/>
    </source>
</evidence>
<dbReference type="InterPro" id="IPR022485">
    <property type="entry name" value="SHCHC_synthase_MenH"/>
</dbReference>
<dbReference type="HAMAP" id="MF_01660">
    <property type="entry name" value="MenH"/>
    <property type="match status" value="1"/>
</dbReference>
<dbReference type="GO" id="GO:0070205">
    <property type="term" value="F:2-succinyl-6-hydroxy-2,4-cyclohexadiene-1-carboxylate synthase activity"/>
    <property type="evidence" value="ECO:0007669"/>
    <property type="project" value="UniProtKB-UniRule"/>
</dbReference>
<comment type="pathway">
    <text evidence="3">Quinol/quinone metabolism; 1,4-dihydroxy-2-naphthoate biosynthesis; 1,4-dihydroxy-2-naphthoate from chorismate: step 3/7.</text>
</comment>
<comment type="function">
    <text evidence="3">Catalyzes a proton abstraction reaction that results in 2,5-elimination of pyruvate from 2-succinyl-5-enolpyruvyl-6-hydroxy-3-cyclohexene-1-carboxylate (SEPHCHC) and the formation of 2-succinyl-6-hydroxy-2,4-cyclohexadiene-1-carboxylate (SHCHC).</text>
</comment>
<comment type="subunit">
    <text evidence="3">Monomer.</text>
</comment>
<sequence length="269" mass="30644">MRTLIRDVSYWYEIHGNGEPIVLLHGFTGSTHTWDQFLEKHQKQFTILVIDLPGHGKTFASSSVDMESCCHDIHRIVTENGFDQFHLVGYSMGGRTALSYAMFYPQALKSLTLESASPGLATIEERKKRIDQDENLASMLEEKGLESFVKYWENIPLFLSQRDLAENVRKELRRERMSQSVEGLVMSLRSMGTGSQPSWWYTLSALTVPVLLIVGELDHKFISINEKMDKLLPNSKMTLVNNAGHAIHVEQPELFGKIVEEFILADKKV</sequence>
<dbReference type="RefSeq" id="WP_212922064.1">
    <property type="nucleotide sequence ID" value="NZ_BORP01000008.1"/>
</dbReference>
<comment type="pathway">
    <text evidence="3">Quinol/quinone metabolism; menaquinone biosynthesis.</text>
</comment>
<keyword evidence="2 3" id="KW-0456">Lyase</keyword>
<dbReference type="GO" id="GO:0009234">
    <property type="term" value="P:menaquinone biosynthetic process"/>
    <property type="evidence" value="ECO:0007669"/>
    <property type="project" value="UniProtKB-UniRule"/>
</dbReference>
<dbReference type="PANTHER" id="PTHR42916:SF1">
    <property type="entry name" value="PROTEIN PHYLLO, CHLOROPLASTIC"/>
    <property type="match status" value="1"/>
</dbReference>
<evidence type="ECO:0000256" key="2">
    <source>
        <dbReference type="ARBA" id="ARBA00023239"/>
    </source>
</evidence>
<dbReference type="InterPro" id="IPR000639">
    <property type="entry name" value="Epox_hydrolase-like"/>
</dbReference>
<dbReference type="InterPro" id="IPR029058">
    <property type="entry name" value="AB_hydrolase_fold"/>
</dbReference>
<evidence type="ECO:0000313" key="5">
    <source>
        <dbReference type="EMBL" id="GIO28603.1"/>
    </source>
</evidence>
<feature type="domain" description="AB hydrolase-1" evidence="4">
    <location>
        <begin position="20"/>
        <end position="251"/>
    </location>
</feature>
<dbReference type="NCBIfam" id="TIGR03695">
    <property type="entry name" value="menH_SHCHC"/>
    <property type="match status" value="1"/>
</dbReference>